<keyword evidence="2" id="KW-1133">Transmembrane helix</keyword>
<organism evidence="3 4">
    <name type="scientific">Pichia membranifaciens NRRL Y-2026</name>
    <dbReference type="NCBI Taxonomy" id="763406"/>
    <lineage>
        <taxon>Eukaryota</taxon>
        <taxon>Fungi</taxon>
        <taxon>Dikarya</taxon>
        <taxon>Ascomycota</taxon>
        <taxon>Saccharomycotina</taxon>
        <taxon>Pichiomycetes</taxon>
        <taxon>Pichiales</taxon>
        <taxon>Pichiaceae</taxon>
        <taxon>Pichia</taxon>
    </lineage>
</organism>
<dbReference type="GeneID" id="30179338"/>
<sequence length="524" mass="58628">MQETVSLLQGVPPEPYHAVTQAEARVLYESTCSVRKTNTNGSCWPGADSDAEADDTEFFPLHPVTTTTAHELVYLLKNSVPVFFTFFIQYLIQILIPTYFASQQGAVHMSSCTLSITAFYLTGPVLVNGFASSLDTLCSTAFGAKHYYRVGRYYVQCTLLLLVLMLPSMWFWSHSFPFFDRITHISYPDDSQLPDLCASFLSVFTFVAPAVVIFECTKRFLQSQCRFSVPTRVVVCGIPVAIAINLLLRSYLTDERYQHVAPAIAFVLTYWLMAISLLACALLLDQYHCLPSLDELKTWTLHSFLTDLGIFFKLGVPGILMILSEAFAFQILTFSAITFPKSQLAAQSIVATLASLAFQPPYAIGICCSTHIANIIGARSSNYKPAMSAIYIIMALMSVFNFTWFYFLREQIASLFTSDKEILSLASKLAQIIAVNQFLDCFNVICAAVLRGQGRQKIGSVMSLIAYYIVGLPLELYWGFKLNFQIFGLWIGLALAVNFLSIVELIIVYKSDWITIMKQNHKLA</sequence>
<evidence type="ECO:0000313" key="4">
    <source>
        <dbReference type="Proteomes" id="UP000094455"/>
    </source>
</evidence>
<dbReference type="InterPro" id="IPR002528">
    <property type="entry name" value="MATE_fam"/>
</dbReference>
<keyword evidence="4" id="KW-1185">Reference proteome</keyword>
<evidence type="ECO:0000256" key="1">
    <source>
        <dbReference type="ARBA" id="ARBA00010199"/>
    </source>
</evidence>
<evidence type="ECO:0008006" key="5">
    <source>
        <dbReference type="Google" id="ProtNLM"/>
    </source>
</evidence>
<dbReference type="AlphaFoldDB" id="A0A1E3NPK3"/>
<dbReference type="OrthoDB" id="2126698at2759"/>
<accession>A0A1E3NPK3</accession>
<dbReference type="Pfam" id="PF01554">
    <property type="entry name" value="MatE"/>
    <property type="match status" value="2"/>
</dbReference>
<feature type="transmembrane region" description="Helical" evidence="2">
    <location>
        <begin position="229"/>
        <end position="248"/>
    </location>
</feature>
<dbReference type="EMBL" id="KV454002">
    <property type="protein sequence ID" value="ODQ47962.1"/>
    <property type="molecule type" value="Genomic_DNA"/>
</dbReference>
<evidence type="ECO:0000313" key="3">
    <source>
        <dbReference type="EMBL" id="ODQ47962.1"/>
    </source>
</evidence>
<keyword evidence="2" id="KW-0812">Transmembrane</keyword>
<feature type="transmembrane region" description="Helical" evidence="2">
    <location>
        <begin position="193"/>
        <end position="214"/>
    </location>
</feature>
<reference evidence="3 4" key="1">
    <citation type="journal article" date="2016" name="Proc. Natl. Acad. Sci. U.S.A.">
        <title>Comparative genomics of biotechnologically important yeasts.</title>
        <authorList>
            <person name="Riley R."/>
            <person name="Haridas S."/>
            <person name="Wolfe K.H."/>
            <person name="Lopes M.R."/>
            <person name="Hittinger C.T."/>
            <person name="Goeker M."/>
            <person name="Salamov A.A."/>
            <person name="Wisecaver J.H."/>
            <person name="Long T.M."/>
            <person name="Calvey C.H."/>
            <person name="Aerts A.L."/>
            <person name="Barry K.W."/>
            <person name="Choi C."/>
            <person name="Clum A."/>
            <person name="Coughlan A.Y."/>
            <person name="Deshpande S."/>
            <person name="Douglass A.P."/>
            <person name="Hanson S.J."/>
            <person name="Klenk H.-P."/>
            <person name="LaButti K.M."/>
            <person name="Lapidus A."/>
            <person name="Lindquist E.A."/>
            <person name="Lipzen A.M."/>
            <person name="Meier-Kolthoff J.P."/>
            <person name="Ohm R.A."/>
            <person name="Otillar R.P."/>
            <person name="Pangilinan J.L."/>
            <person name="Peng Y."/>
            <person name="Rokas A."/>
            <person name="Rosa C.A."/>
            <person name="Scheuner C."/>
            <person name="Sibirny A.A."/>
            <person name="Slot J.C."/>
            <person name="Stielow J.B."/>
            <person name="Sun H."/>
            <person name="Kurtzman C.P."/>
            <person name="Blackwell M."/>
            <person name="Grigoriev I.V."/>
            <person name="Jeffries T.W."/>
        </authorList>
    </citation>
    <scope>NUCLEOTIDE SEQUENCE [LARGE SCALE GENOMIC DNA]</scope>
    <source>
        <strain evidence="3 4">NRRL Y-2026</strain>
    </source>
</reference>
<gene>
    <name evidence="3" type="ORF">PICMEDRAFT_30723</name>
</gene>
<dbReference type="GO" id="GO:0015297">
    <property type="term" value="F:antiporter activity"/>
    <property type="evidence" value="ECO:0007669"/>
    <property type="project" value="InterPro"/>
</dbReference>
<dbReference type="PANTHER" id="PTHR11206">
    <property type="entry name" value="MULTIDRUG RESISTANCE PROTEIN"/>
    <property type="match status" value="1"/>
</dbReference>
<dbReference type="STRING" id="763406.A0A1E3NPK3"/>
<keyword evidence="2" id="KW-0472">Membrane</keyword>
<feature type="transmembrane region" description="Helical" evidence="2">
    <location>
        <begin position="80"/>
        <end position="100"/>
    </location>
</feature>
<protein>
    <recommendedName>
        <fullName evidence="5">MATE efflux family protein</fullName>
    </recommendedName>
</protein>
<feature type="transmembrane region" description="Helical" evidence="2">
    <location>
        <begin position="260"/>
        <end position="284"/>
    </location>
</feature>
<dbReference type="GO" id="GO:0042910">
    <property type="term" value="F:xenobiotic transmembrane transporter activity"/>
    <property type="evidence" value="ECO:0007669"/>
    <property type="project" value="InterPro"/>
</dbReference>
<proteinExistence type="inferred from homology"/>
<name>A0A1E3NPK3_9ASCO</name>
<feature type="transmembrane region" description="Helical" evidence="2">
    <location>
        <begin position="462"/>
        <end position="480"/>
    </location>
</feature>
<feature type="transmembrane region" description="Helical" evidence="2">
    <location>
        <begin position="112"/>
        <end position="133"/>
    </location>
</feature>
<dbReference type="GO" id="GO:0016020">
    <property type="term" value="C:membrane"/>
    <property type="evidence" value="ECO:0007669"/>
    <property type="project" value="InterPro"/>
</dbReference>
<dbReference type="RefSeq" id="XP_019019075.1">
    <property type="nucleotide sequence ID" value="XM_019162651.1"/>
</dbReference>
<feature type="transmembrane region" description="Helical" evidence="2">
    <location>
        <begin position="389"/>
        <end position="409"/>
    </location>
</feature>
<comment type="similarity">
    <text evidence="1">Belongs to the multi antimicrobial extrusion (MATE) (TC 2.A.66.1) family.</text>
</comment>
<dbReference type="Proteomes" id="UP000094455">
    <property type="component" value="Unassembled WGS sequence"/>
</dbReference>
<feature type="transmembrane region" description="Helical" evidence="2">
    <location>
        <begin position="153"/>
        <end position="172"/>
    </location>
</feature>
<evidence type="ECO:0000256" key="2">
    <source>
        <dbReference type="SAM" id="Phobius"/>
    </source>
</evidence>
<feature type="transmembrane region" description="Helical" evidence="2">
    <location>
        <begin position="486"/>
        <end position="509"/>
    </location>
</feature>
<feature type="transmembrane region" description="Helical" evidence="2">
    <location>
        <begin position="304"/>
        <end position="323"/>
    </location>
</feature>